<proteinExistence type="predicted"/>
<dbReference type="PANTHER" id="PTHR43110">
    <property type="entry name" value="THIOL PEROXIDASE"/>
    <property type="match status" value="1"/>
</dbReference>
<dbReference type="SUPFAM" id="SSF52833">
    <property type="entry name" value="Thioredoxin-like"/>
    <property type="match status" value="1"/>
</dbReference>
<dbReference type="Pfam" id="PF00578">
    <property type="entry name" value="AhpC-TSA"/>
    <property type="match status" value="1"/>
</dbReference>
<dbReference type="InterPro" id="IPR050455">
    <property type="entry name" value="Tpx_Peroxidase_subfamily"/>
</dbReference>
<dbReference type="GO" id="GO:0016209">
    <property type="term" value="F:antioxidant activity"/>
    <property type="evidence" value="ECO:0007669"/>
    <property type="project" value="InterPro"/>
</dbReference>
<reference evidence="7 8" key="1">
    <citation type="submission" date="2018-09" db="EMBL/GenBank/DDBJ databases">
        <title>Discovery and Ecogenomic Context for Candidatus Cryosericales, a Global Caldiserica Order Active in Thawing Permafrost.</title>
        <authorList>
            <person name="Martinez M.A."/>
            <person name="Woodcroft B.J."/>
            <person name="Ignacio Espinoza J.C."/>
            <person name="Zayed A."/>
            <person name="Singleton C.M."/>
            <person name="Boyd J."/>
            <person name="Li Y.-F."/>
            <person name="Purvine S."/>
            <person name="Maughan H."/>
            <person name="Hodgkins S.B."/>
            <person name="Anderson D."/>
            <person name="Sederholm M."/>
            <person name="Temperton B."/>
            <person name="Saleska S.R."/>
            <person name="Tyson G.W."/>
            <person name="Rich V.I."/>
        </authorList>
    </citation>
    <scope>NUCLEOTIDE SEQUENCE [LARGE SCALE GENOMIC DNA]</scope>
    <source>
        <strain evidence="6 7">SMC2</strain>
        <strain evidence="5 8">SMC3</strain>
    </source>
</reference>
<dbReference type="InterPro" id="IPR024706">
    <property type="entry name" value="Peroxiredoxin_AhpC-typ"/>
</dbReference>
<dbReference type="PIRSF" id="PIRSF000239">
    <property type="entry name" value="AHPC"/>
    <property type="match status" value="1"/>
</dbReference>
<evidence type="ECO:0000313" key="6">
    <source>
        <dbReference type="EMBL" id="RIE14651.1"/>
    </source>
</evidence>
<dbReference type="Proteomes" id="UP000265724">
    <property type="component" value="Unassembled WGS sequence"/>
</dbReference>
<dbReference type="PROSITE" id="PS51352">
    <property type="entry name" value="THIOREDOXIN_2"/>
    <property type="match status" value="1"/>
</dbReference>
<comment type="caution">
    <text evidence="5">The sequence shown here is derived from an EMBL/GenBank/DDBJ whole genome shotgun (WGS) entry which is preliminary data.</text>
</comment>
<evidence type="ECO:0000256" key="2">
    <source>
        <dbReference type="ARBA" id="ARBA00023284"/>
    </source>
</evidence>
<sequence length="155" mass="17588">MEEINRIAVGDMAPDFTLDDNRKRPIHLADYRGKKVLLSWHPLAWTRVCAEQMKALEAHLADFSRLNTVALGMSIDPVPSKNQWAKQLLIAETMLLSDFWPHGGVARTYGLFRDVEGYSERANVLIDESGKVTWVKVYPVHDLPDIDEVLARCAE</sequence>
<dbReference type="EMBL" id="QXIX01000027">
    <property type="protein sequence ID" value="RIE14651.1"/>
    <property type="molecule type" value="Genomic_DNA"/>
</dbReference>
<keyword evidence="1" id="KW-0560">Oxidoreductase</keyword>
<gene>
    <name evidence="6" type="ORF">SMC2_02585</name>
    <name evidence="5" type="ORF">SMC3_02275</name>
</gene>
<keyword evidence="7" id="KW-1185">Reference proteome</keyword>
<dbReference type="AlphaFoldDB" id="A0A398DQ86"/>
<accession>A0A398DQ86</accession>
<evidence type="ECO:0000313" key="5">
    <source>
        <dbReference type="EMBL" id="RIE14257.1"/>
    </source>
</evidence>
<evidence type="ECO:0000313" key="8">
    <source>
        <dbReference type="Proteomes" id="UP000266042"/>
    </source>
</evidence>
<dbReference type="Proteomes" id="UP000266042">
    <property type="component" value="Unassembled WGS sequence"/>
</dbReference>
<dbReference type="RefSeq" id="WP_119087076.1">
    <property type="nucleotide sequence ID" value="NZ_QXIV01000012.1"/>
</dbReference>
<dbReference type="Gene3D" id="3.40.30.10">
    <property type="entry name" value="Glutaredoxin"/>
    <property type="match status" value="1"/>
</dbReference>
<dbReference type="InterPro" id="IPR036249">
    <property type="entry name" value="Thioredoxin-like_sf"/>
</dbReference>
<dbReference type="InterPro" id="IPR000866">
    <property type="entry name" value="AhpC/TSA"/>
</dbReference>
<evidence type="ECO:0000256" key="1">
    <source>
        <dbReference type="ARBA" id="ARBA00023002"/>
    </source>
</evidence>
<dbReference type="PANTHER" id="PTHR43110:SF1">
    <property type="entry name" value="THIOL PEROXIDASE"/>
    <property type="match status" value="1"/>
</dbReference>
<protein>
    <submittedName>
        <fullName evidence="5">Peroxiredoxin</fullName>
    </submittedName>
</protein>
<feature type="active site" description="Cysteine sulfenic acid (-SOH) intermediate; for peroxidase activity" evidence="3">
    <location>
        <position position="49"/>
    </location>
</feature>
<evidence type="ECO:0000259" key="4">
    <source>
        <dbReference type="PROSITE" id="PS51352"/>
    </source>
</evidence>
<feature type="domain" description="Thioredoxin" evidence="4">
    <location>
        <begin position="7"/>
        <end position="155"/>
    </location>
</feature>
<evidence type="ECO:0000256" key="3">
    <source>
        <dbReference type="PIRSR" id="PIRSR000239-1"/>
    </source>
</evidence>
<keyword evidence="2" id="KW-0676">Redox-active center</keyword>
<dbReference type="GO" id="GO:0016491">
    <property type="term" value="F:oxidoreductase activity"/>
    <property type="evidence" value="ECO:0007669"/>
    <property type="project" value="UniProtKB-KW"/>
</dbReference>
<name>A0A398DQ86_9BACT</name>
<dbReference type="InterPro" id="IPR013766">
    <property type="entry name" value="Thioredoxin_domain"/>
</dbReference>
<dbReference type="EMBL" id="QXIW01000012">
    <property type="protein sequence ID" value="RIE14257.1"/>
    <property type="molecule type" value="Genomic_DNA"/>
</dbReference>
<organism evidence="5 8">
    <name type="scientific">Candidatus Cryosericum hinesii</name>
    <dbReference type="NCBI Taxonomy" id="2290915"/>
    <lineage>
        <taxon>Bacteria</taxon>
        <taxon>Pseudomonadati</taxon>
        <taxon>Caldisericota/Cryosericota group</taxon>
        <taxon>Candidatus Cryosericota</taxon>
        <taxon>Candidatus Cryosericia</taxon>
        <taxon>Candidatus Cryosericales</taxon>
        <taxon>Candidatus Cryosericaceae</taxon>
        <taxon>Candidatus Cryosericum</taxon>
    </lineage>
</organism>
<evidence type="ECO:0000313" key="7">
    <source>
        <dbReference type="Proteomes" id="UP000265724"/>
    </source>
</evidence>